<dbReference type="PANTHER" id="PTHR33744:SF1">
    <property type="entry name" value="DNA-BINDING TRANSCRIPTIONAL ACTIVATOR ADER"/>
    <property type="match status" value="1"/>
</dbReference>
<keyword evidence="5" id="KW-1185">Reference proteome</keyword>
<dbReference type="InterPro" id="IPR041522">
    <property type="entry name" value="CdaR_GGDEF"/>
</dbReference>
<evidence type="ECO:0000259" key="3">
    <source>
        <dbReference type="Pfam" id="PF17853"/>
    </source>
</evidence>
<protein>
    <recommendedName>
        <fullName evidence="6">PucR family transcriptional regulator</fullName>
    </recommendedName>
</protein>
<dbReference type="Proteomes" id="UP000306985">
    <property type="component" value="Unassembled WGS sequence"/>
</dbReference>
<comment type="similarity">
    <text evidence="1">Belongs to the CdaR family.</text>
</comment>
<feature type="domain" description="CdaR GGDEF-like" evidence="3">
    <location>
        <begin position="256"/>
        <end position="386"/>
    </location>
</feature>
<comment type="caution">
    <text evidence="4">The sequence shown here is derived from an EMBL/GenBank/DDBJ whole genome shotgun (WGS) entry which is preliminary data.</text>
</comment>
<sequence length="507" mass="54996">MNTLQEVVDQLRDRHPGEIEVLVGPLHRRVGEIRIVESVEQVDEAPSDAVVVLERGLSALASDYRFDVLVRRAAARSAAALLLIGPADLRVSMTAMALARRAEVAIVRLGPAVELAEAVGSLVRRASDRLAVTVDRVRAVCAAVDAGFADVEGLLESVGLLLGRPVLLIDESSEPPHPDVAVGLSVPAGPEGAARLATERPGDDEADALLEMVLWRVAAEVTRLTAARVRAQQTTRRSTGEVLIQLVDADRATRAAVAPSARRLGVPIDDWHVLTRIELDNLLEVAGDDVTAYEIRDRLADLALLAARSLAGSWHVGHDPGVLLLLWTGEVPPSDDDRSRFRRQIDFVLATLGRHVPRLRMYCGSGTPRPGVAGLASTATEARLAVSSARFRRRPGTPVFYDAVGMRATLLEWYGSPTVQQSMDRLFAPLADLPPGKRQALIDTLATYLDLQGSAARAAEVLHLHRNAVRYRVQRGLTLLGIDEQDVDQRLFLHLACRAQRLGDEIS</sequence>
<organism evidence="4 5">
    <name type="scientific">Nakamurella flava</name>
    <dbReference type="NCBI Taxonomy" id="2576308"/>
    <lineage>
        <taxon>Bacteria</taxon>
        <taxon>Bacillati</taxon>
        <taxon>Actinomycetota</taxon>
        <taxon>Actinomycetes</taxon>
        <taxon>Nakamurellales</taxon>
        <taxon>Nakamurellaceae</taxon>
        <taxon>Nakamurella</taxon>
    </lineage>
</organism>
<dbReference type="Gene3D" id="1.10.10.2840">
    <property type="entry name" value="PucR C-terminal helix-turn-helix domain"/>
    <property type="match status" value="1"/>
</dbReference>
<evidence type="ECO:0000259" key="2">
    <source>
        <dbReference type="Pfam" id="PF13556"/>
    </source>
</evidence>
<evidence type="ECO:0000313" key="5">
    <source>
        <dbReference type="Proteomes" id="UP000306985"/>
    </source>
</evidence>
<dbReference type="AlphaFoldDB" id="A0A4U6QCG2"/>
<dbReference type="InterPro" id="IPR042070">
    <property type="entry name" value="PucR_C-HTH_sf"/>
</dbReference>
<dbReference type="RefSeq" id="WP_137450794.1">
    <property type="nucleotide sequence ID" value="NZ_SZZH01000004.1"/>
</dbReference>
<dbReference type="OrthoDB" id="8026818at2"/>
<accession>A0A4U6QCG2</accession>
<dbReference type="Pfam" id="PF13556">
    <property type="entry name" value="HTH_30"/>
    <property type="match status" value="1"/>
</dbReference>
<dbReference type="EMBL" id="SZZH01000004">
    <property type="protein sequence ID" value="TKV57710.1"/>
    <property type="molecule type" value="Genomic_DNA"/>
</dbReference>
<reference evidence="4 5" key="1">
    <citation type="submission" date="2019-05" db="EMBL/GenBank/DDBJ databases">
        <title>Nakamurella sp. N5BH11, whole genome shotgun sequence.</title>
        <authorList>
            <person name="Tuo L."/>
        </authorList>
    </citation>
    <scope>NUCLEOTIDE SEQUENCE [LARGE SCALE GENOMIC DNA]</scope>
    <source>
        <strain evidence="4 5">N5BH11</strain>
    </source>
</reference>
<name>A0A4U6QCG2_9ACTN</name>
<proteinExistence type="inferred from homology"/>
<evidence type="ECO:0000313" key="4">
    <source>
        <dbReference type="EMBL" id="TKV57710.1"/>
    </source>
</evidence>
<feature type="domain" description="PucR C-terminal helix-turn-helix" evidence="2">
    <location>
        <begin position="441"/>
        <end position="499"/>
    </location>
</feature>
<evidence type="ECO:0008006" key="6">
    <source>
        <dbReference type="Google" id="ProtNLM"/>
    </source>
</evidence>
<gene>
    <name evidence="4" type="ORF">FDO65_16310</name>
</gene>
<dbReference type="Pfam" id="PF17853">
    <property type="entry name" value="GGDEF_2"/>
    <property type="match status" value="1"/>
</dbReference>
<evidence type="ECO:0000256" key="1">
    <source>
        <dbReference type="ARBA" id="ARBA00006754"/>
    </source>
</evidence>
<dbReference type="InterPro" id="IPR051448">
    <property type="entry name" value="CdaR-like_regulators"/>
</dbReference>
<dbReference type="PANTHER" id="PTHR33744">
    <property type="entry name" value="CARBOHYDRATE DIACID REGULATOR"/>
    <property type="match status" value="1"/>
</dbReference>
<dbReference type="InterPro" id="IPR025736">
    <property type="entry name" value="PucR_C-HTH_dom"/>
</dbReference>